<protein>
    <submittedName>
        <fullName evidence="1">Uncharacterized protein</fullName>
    </submittedName>
</protein>
<evidence type="ECO:0000313" key="1">
    <source>
        <dbReference type="EMBL" id="MEQ2253595.1"/>
    </source>
</evidence>
<accession>A0ABV0VA74</accession>
<name>A0ABV0VA74_9TELE</name>
<gene>
    <name evidence="1" type="ORF">ILYODFUR_033813</name>
</gene>
<keyword evidence="2" id="KW-1185">Reference proteome</keyword>
<reference evidence="1 2" key="1">
    <citation type="submission" date="2021-06" db="EMBL/GenBank/DDBJ databases">
        <authorList>
            <person name="Palmer J.M."/>
        </authorList>
    </citation>
    <scope>NUCLEOTIDE SEQUENCE [LARGE SCALE GENOMIC DNA]</scope>
    <source>
        <strain evidence="2">if_2019</strain>
        <tissue evidence="1">Muscle</tissue>
    </source>
</reference>
<comment type="caution">
    <text evidence="1">The sequence shown here is derived from an EMBL/GenBank/DDBJ whole genome shotgun (WGS) entry which is preliminary data.</text>
</comment>
<dbReference type="Proteomes" id="UP001482620">
    <property type="component" value="Unassembled WGS sequence"/>
</dbReference>
<organism evidence="1 2">
    <name type="scientific">Ilyodon furcidens</name>
    <name type="common">goldbreast splitfin</name>
    <dbReference type="NCBI Taxonomy" id="33524"/>
    <lineage>
        <taxon>Eukaryota</taxon>
        <taxon>Metazoa</taxon>
        <taxon>Chordata</taxon>
        <taxon>Craniata</taxon>
        <taxon>Vertebrata</taxon>
        <taxon>Euteleostomi</taxon>
        <taxon>Actinopterygii</taxon>
        <taxon>Neopterygii</taxon>
        <taxon>Teleostei</taxon>
        <taxon>Neoteleostei</taxon>
        <taxon>Acanthomorphata</taxon>
        <taxon>Ovalentaria</taxon>
        <taxon>Atherinomorphae</taxon>
        <taxon>Cyprinodontiformes</taxon>
        <taxon>Goodeidae</taxon>
        <taxon>Ilyodon</taxon>
    </lineage>
</organism>
<dbReference type="EMBL" id="JAHRIQ010098567">
    <property type="protein sequence ID" value="MEQ2253595.1"/>
    <property type="molecule type" value="Genomic_DNA"/>
</dbReference>
<evidence type="ECO:0000313" key="2">
    <source>
        <dbReference type="Proteomes" id="UP001482620"/>
    </source>
</evidence>
<sequence length="186" mass="20595">MSQTTRCKQQTILCDQPGYQLTGAQRTSQALVRASYGHLWDTAALSQPENFSPQSCVISLLLKKPRCENVQPQSGEMFAPGNHVHTTKNAFSILAGKISRELYDCLYQEDHLLTEAQHSHTQLLVEGLCRLLKTSRVCSSSVQIVIKQLSHAFSIVPTDQSGVTLAHAHYSPVGDHRGYKATLHIL</sequence>
<proteinExistence type="predicted"/>